<sequence length="167" mass="18980">MDKSFFGSLKEVIITNTVIRKFEPNDEKQVKELILSILSNEYPFDKKAYSDSDLNNIAGTYSGERDMFLVLDMDGSVIGTVGVKEESTDAALIRRLFVLGMHRGKGYGKKLIEEAITYCASKNYKHIVFQGTNRMVQAIELCKKRGFKEKEHIDMGGFSIYKFVLDL</sequence>
<organism evidence="3 4">
    <name type="scientific">Candidatus Aquitaenariimonas noxiae</name>
    <dbReference type="NCBI Taxonomy" id="1974741"/>
    <lineage>
        <taxon>Bacteria</taxon>
        <taxon>Pseudomonadati</taxon>
        <taxon>Candidatus Omnitrophota</taxon>
        <taxon>Candidatus Aquitaenariimonas</taxon>
    </lineage>
</organism>
<gene>
    <name evidence="3" type="ORF">COS99_06315</name>
</gene>
<evidence type="ECO:0000313" key="4">
    <source>
        <dbReference type="Proteomes" id="UP000230052"/>
    </source>
</evidence>
<dbReference type="InterPro" id="IPR016181">
    <property type="entry name" value="Acyl_CoA_acyltransferase"/>
</dbReference>
<feature type="domain" description="N-acetyltransferase" evidence="2">
    <location>
        <begin position="17"/>
        <end position="167"/>
    </location>
</feature>
<dbReference type="PROSITE" id="PS51186">
    <property type="entry name" value="GNAT"/>
    <property type="match status" value="1"/>
</dbReference>
<evidence type="ECO:0000256" key="1">
    <source>
        <dbReference type="ARBA" id="ARBA00022679"/>
    </source>
</evidence>
<dbReference type="GO" id="GO:0008080">
    <property type="term" value="F:N-acetyltransferase activity"/>
    <property type="evidence" value="ECO:0007669"/>
    <property type="project" value="InterPro"/>
</dbReference>
<dbReference type="InterPro" id="IPR050769">
    <property type="entry name" value="NAT_camello-type"/>
</dbReference>
<comment type="caution">
    <text evidence="3">The sequence shown here is derived from an EMBL/GenBank/DDBJ whole genome shotgun (WGS) entry which is preliminary data.</text>
</comment>
<dbReference type="EMBL" id="PEWV01000062">
    <property type="protein sequence ID" value="PIU41306.1"/>
    <property type="molecule type" value="Genomic_DNA"/>
</dbReference>
<dbReference type="Pfam" id="PF00583">
    <property type="entry name" value="Acetyltransf_1"/>
    <property type="match status" value="1"/>
</dbReference>
<dbReference type="Proteomes" id="UP000230052">
    <property type="component" value="Unassembled WGS sequence"/>
</dbReference>
<dbReference type="SUPFAM" id="SSF55729">
    <property type="entry name" value="Acyl-CoA N-acyltransferases (Nat)"/>
    <property type="match status" value="1"/>
</dbReference>
<proteinExistence type="predicted"/>
<reference evidence="3 4" key="1">
    <citation type="submission" date="2017-09" db="EMBL/GenBank/DDBJ databases">
        <title>Depth-based differentiation of microbial function through sediment-hosted aquifers and enrichment of novel symbionts in the deep terrestrial subsurface.</title>
        <authorList>
            <person name="Probst A.J."/>
            <person name="Ladd B."/>
            <person name="Jarett J.K."/>
            <person name="Geller-Mcgrath D.E."/>
            <person name="Sieber C.M."/>
            <person name="Emerson J.B."/>
            <person name="Anantharaman K."/>
            <person name="Thomas B.C."/>
            <person name="Malmstrom R."/>
            <person name="Stieglmeier M."/>
            <person name="Klingl A."/>
            <person name="Woyke T."/>
            <person name="Ryan C.M."/>
            <person name="Banfield J.F."/>
        </authorList>
    </citation>
    <scope>NUCLEOTIDE SEQUENCE [LARGE SCALE GENOMIC DNA]</scope>
    <source>
        <strain evidence="3">CG07_land_8_20_14_0_80_42_15</strain>
    </source>
</reference>
<dbReference type="InterPro" id="IPR000182">
    <property type="entry name" value="GNAT_dom"/>
</dbReference>
<dbReference type="Gene3D" id="3.40.630.30">
    <property type="match status" value="1"/>
</dbReference>
<dbReference type="CDD" id="cd04301">
    <property type="entry name" value="NAT_SF"/>
    <property type="match status" value="1"/>
</dbReference>
<name>A0A2J0L223_9BACT</name>
<dbReference type="AlphaFoldDB" id="A0A2J0L223"/>
<accession>A0A2J0L223</accession>
<protein>
    <recommendedName>
        <fullName evidence="2">N-acetyltransferase domain-containing protein</fullName>
    </recommendedName>
</protein>
<keyword evidence="1" id="KW-0808">Transferase</keyword>
<dbReference type="PANTHER" id="PTHR13947:SF37">
    <property type="entry name" value="LD18367P"/>
    <property type="match status" value="1"/>
</dbReference>
<dbReference type="PANTHER" id="PTHR13947">
    <property type="entry name" value="GNAT FAMILY N-ACETYLTRANSFERASE"/>
    <property type="match status" value="1"/>
</dbReference>
<evidence type="ECO:0000313" key="3">
    <source>
        <dbReference type="EMBL" id="PIU41306.1"/>
    </source>
</evidence>
<evidence type="ECO:0000259" key="2">
    <source>
        <dbReference type="PROSITE" id="PS51186"/>
    </source>
</evidence>